<name>A0ACB9L4Z3_9MYRT</name>
<evidence type="ECO:0000313" key="1">
    <source>
        <dbReference type="EMBL" id="KAI4304463.1"/>
    </source>
</evidence>
<dbReference type="EMBL" id="CM042891">
    <property type="protein sequence ID" value="KAI4304463.1"/>
    <property type="molecule type" value="Genomic_DNA"/>
</dbReference>
<accession>A0ACB9L4Z3</accession>
<comment type="caution">
    <text evidence="1">The sequence shown here is derived from an EMBL/GenBank/DDBJ whole genome shotgun (WGS) entry which is preliminary data.</text>
</comment>
<reference evidence="2" key="1">
    <citation type="journal article" date="2023" name="Front. Plant Sci.">
        <title>Chromosomal-level genome assembly of Melastoma candidum provides insights into trichome evolution.</title>
        <authorList>
            <person name="Zhong Y."/>
            <person name="Wu W."/>
            <person name="Sun C."/>
            <person name="Zou P."/>
            <person name="Liu Y."/>
            <person name="Dai S."/>
            <person name="Zhou R."/>
        </authorList>
    </citation>
    <scope>NUCLEOTIDE SEQUENCE [LARGE SCALE GENOMIC DNA]</scope>
</reference>
<keyword evidence="2" id="KW-1185">Reference proteome</keyword>
<proteinExistence type="predicted"/>
<protein>
    <submittedName>
        <fullName evidence="1">Uncharacterized protein</fullName>
    </submittedName>
</protein>
<organism evidence="1 2">
    <name type="scientific">Melastoma candidum</name>
    <dbReference type="NCBI Taxonomy" id="119954"/>
    <lineage>
        <taxon>Eukaryota</taxon>
        <taxon>Viridiplantae</taxon>
        <taxon>Streptophyta</taxon>
        <taxon>Embryophyta</taxon>
        <taxon>Tracheophyta</taxon>
        <taxon>Spermatophyta</taxon>
        <taxon>Magnoliopsida</taxon>
        <taxon>eudicotyledons</taxon>
        <taxon>Gunneridae</taxon>
        <taxon>Pentapetalae</taxon>
        <taxon>rosids</taxon>
        <taxon>malvids</taxon>
        <taxon>Myrtales</taxon>
        <taxon>Melastomataceae</taxon>
        <taxon>Melastomatoideae</taxon>
        <taxon>Melastomateae</taxon>
        <taxon>Melastoma</taxon>
    </lineage>
</organism>
<dbReference type="Proteomes" id="UP001057402">
    <property type="component" value="Chromosome 12"/>
</dbReference>
<gene>
    <name evidence="1" type="ORF">MLD38_039968</name>
</gene>
<sequence>MLGYSWVACSLSSLPGMCQVWRACVVQGWEPELDLHAEHPGHLGQPGDPHGCRRDDPEAFAELKVKEIKNGRLTMFSMSGFFVQAIVTGKGMLENLADYLADPVNNNAWAYLCHQLCSRQVSKIQLSFASVVLLGRFGSCERFVIQISARRELVQCNFLKSVNYIVIPIIST</sequence>
<evidence type="ECO:0000313" key="2">
    <source>
        <dbReference type="Proteomes" id="UP001057402"/>
    </source>
</evidence>